<organism evidence="4 5">
    <name type="scientific">Anaerofustis stercorihominis</name>
    <dbReference type="NCBI Taxonomy" id="214853"/>
    <lineage>
        <taxon>Bacteria</taxon>
        <taxon>Bacillati</taxon>
        <taxon>Bacillota</taxon>
        <taxon>Clostridia</taxon>
        <taxon>Eubacteriales</taxon>
        <taxon>Eubacteriaceae</taxon>
        <taxon>Anaerofustis</taxon>
    </lineage>
</organism>
<dbReference type="RefSeq" id="WP_117532010.1">
    <property type="nucleotide sequence ID" value="NZ_QUSM01000003.1"/>
</dbReference>
<dbReference type="InterPro" id="IPR003421">
    <property type="entry name" value="Opine_DH"/>
</dbReference>
<evidence type="ECO:0008006" key="6">
    <source>
        <dbReference type="Google" id="ProtNLM"/>
    </source>
</evidence>
<dbReference type="Proteomes" id="UP000261212">
    <property type="component" value="Unassembled WGS sequence"/>
</dbReference>
<accession>A0A3E3DY03</accession>
<dbReference type="SUPFAM" id="SSF48179">
    <property type="entry name" value="6-phosphogluconate dehydrogenase C-terminal domain-like"/>
    <property type="match status" value="1"/>
</dbReference>
<dbReference type="AlphaFoldDB" id="A0A3E3DY03"/>
<proteinExistence type="predicted"/>
<dbReference type="InterPro" id="IPR036291">
    <property type="entry name" value="NAD(P)-bd_dom_sf"/>
</dbReference>
<evidence type="ECO:0000313" key="5">
    <source>
        <dbReference type="Proteomes" id="UP000261212"/>
    </source>
</evidence>
<dbReference type="PANTHER" id="PTHR38015">
    <property type="entry name" value="BLR6086 PROTEIN"/>
    <property type="match status" value="1"/>
</dbReference>
<evidence type="ECO:0000313" key="4">
    <source>
        <dbReference type="EMBL" id="RGD74167.1"/>
    </source>
</evidence>
<protein>
    <recommendedName>
        <fullName evidence="6">NAD/NADP octopine/nopaline dehydrogenase</fullName>
    </recommendedName>
</protein>
<dbReference type="Pfam" id="PF02317">
    <property type="entry name" value="Octopine_DH"/>
    <property type="match status" value="1"/>
</dbReference>
<dbReference type="GO" id="GO:0046168">
    <property type="term" value="P:glycerol-3-phosphate catabolic process"/>
    <property type="evidence" value="ECO:0007669"/>
    <property type="project" value="InterPro"/>
</dbReference>
<reference evidence="4 5" key="1">
    <citation type="submission" date="2018-08" db="EMBL/GenBank/DDBJ databases">
        <title>A genome reference for cultivated species of the human gut microbiota.</title>
        <authorList>
            <person name="Zou Y."/>
            <person name="Xue W."/>
            <person name="Luo G."/>
        </authorList>
    </citation>
    <scope>NUCLEOTIDE SEQUENCE [LARGE SCALE GENOMIC DNA]</scope>
    <source>
        <strain evidence="4 5">AM25-6</strain>
    </source>
</reference>
<dbReference type="InterPro" id="IPR013328">
    <property type="entry name" value="6PGD_dom2"/>
</dbReference>
<gene>
    <name evidence="4" type="ORF">DW687_05210</name>
</gene>
<sequence>MKNVCIVGGGNIGTAMCYYVKQNQNCHLTLLCSDSNKISDVIEYQDRVTDFHDEFSIDKVTSDYKEALDCADVIFVTLPSFLTGDFIKKSEPFIKPGARLGFVPGSGGAEFYCDKLIKEDGIIVFGLDRVPCVSRVSQYGKKVEASKKNSIRCATIPRKKRYEISNEISDILHMECKPLDNYLIVTFTPSNPIVHTSRLYSIFGQGKNLNENIYFYGTWDNVASEYLLGCDKELHKICNTLKELDMDGVIPLTTHYEVSNVEELTKKMRSIKTMNTILSPFVKDKNGEYLPDYDSRYFKEDFVFGIMILKAFAQIVNIETPYMNNIVNWFEEFSNEKYLDQNNNLIHKKDEPWPNNFGIKTIEDIYTFYKD</sequence>
<evidence type="ECO:0000259" key="2">
    <source>
        <dbReference type="Pfam" id="PF01210"/>
    </source>
</evidence>
<evidence type="ECO:0000259" key="3">
    <source>
        <dbReference type="Pfam" id="PF02317"/>
    </source>
</evidence>
<name>A0A3E3DY03_9FIRM</name>
<evidence type="ECO:0000256" key="1">
    <source>
        <dbReference type="ARBA" id="ARBA00023002"/>
    </source>
</evidence>
<feature type="domain" description="Glycerol-3-phosphate dehydrogenase NAD-dependent N-terminal" evidence="2">
    <location>
        <begin position="4"/>
        <end position="99"/>
    </location>
</feature>
<dbReference type="InterPro" id="IPR011128">
    <property type="entry name" value="G3P_DH_NAD-dep_N"/>
</dbReference>
<dbReference type="GO" id="GO:0016616">
    <property type="term" value="F:oxidoreductase activity, acting on the CH-OH group of donors, NAD or NADP as acceptor"/>
    <property type="evidence" value="ECO:0007669"/>
    <property type="project" value="InterPro"/>
</dbReference>
<comment type="caution">
    <text evidence="4">The sequence shown here is derived from an EMBL/GenBank/DDBJ whole genome shotgun (WGS) entry which is preliminary data.</text>
</comment>
<keyword evidence="1" id="KW-0560">Oxidoreductase</keyword>
<dbReference type="SUPFAM" id="SSF51735">
    <property type="entry name" value="NAD(P)-binding Rossmann-fold domains"/>
    <property type="match status" value="1"/>
</dbReference>
<dbReference type="GO" id="GO:0051287">
    <property type="term" value="F:NAD binding"/>
    <property type="evidence" value="ECO:0007669"/>
    <property type="project" value="InterPro"/>
</dbReference>
<dbReference type="InterPro" id="IPR008927">
    <property type="entry name" value="6-PGluconate_DH-like_C_sf"/>
</dbReference>
<feature type="domain" description="Opine dehydrogenase" evidence="3">
    <location>
        <begin position="179"/>
        <end position="333"/>
    </location>
</feature>
<dbReference type="InterPro" id="IPR051729">
    <property type="entry name" value="Opine/Lysopine_DH"/>
</dbReference>
<dbReference type="Gene3D" id="1.10.1040.10">
    <property type="entry name" value="N-(1-d-carboxylethyl)-l-norvaline Dehydrogenase, domain 2"/>
    <property type="match status" value="1"/>
</dbReference>
<dbReference type="Gene3D" id="3.40.50.720">
    <property type="entry name" value="NAD(P)-binding Rossmann-like Domain"/>
    <property type="match status" value="1"/>
</dbReference>
<dbReference type="Pfam" id="PF01210">
    <property type="entry name" value="NAD_Gly3P_dh_N"/>
    <property type="match status" value="1"/>
</dbReference>
<dbReference type="EMBL" id="QUSM01000003">
    <property type="protein sequence ID" value="RGD74167.1"/>
    <property type="molecule type" value="Genomic_DNA"/>
</dbReference>
<dbReference type="PANTHER" id="PTHR38015:SF1">
    <property type="entry name" value="OPINE DEHYDROGENASE DOMAIN-CONTAINING PROTEIN"/>
    <property type="match status" value="1"/>
</dbReference>